<evidence type="ECO:0000313" key="2">
    <source>
        <dbReference type="Proteomes" id="UP000005408"/>
    </source>
</evidence>
<reference evidence="1" key="1">
    <citation type="submission" date="2022-08" db="UniProtKB">
        <authorList>
            <consortium name="EnsemblMetazoa"/>
        </authorList>
    </citation>
    <scope>IDENTIFICATION</scope>
    <source>
        <strain evidence="1">05x7-T-G4-1.051#20</strain>
    </source>
</reference>
<keyword evidence="2" id="KW-1185">Reference proteome</keyword>
<evidence type="ECO:0000313" key="1">
    <source>
        <dbReference type="EnsemblMetazoa" id="G33707.1:cds"/>
    </source>
</evidence>
<proteinExistence type="predicted"/>
<dbReference type="CDD" id="cd00303">
    <property type="entry name" value="retropepsin_like"/>
    <property type="match status" value="1"/>
</dbReference>
<protein>
    <recommendedName>
        <fullName evidence="3">Peptidase A2 domain-containing protein</fullName>
    </recommendedName>
</protein>
<dbReference type="InterPro" id="IPR021109">
    <property type="entry name" value="Peptidase_aspartic_dom_sf"/>
</dbReference>
<dbReference type="Pfam" id="PF13975">
    <property type="entry name" value="gag-asp_proteas"/>
    <property type="match status" value="1"/>
</dbReference>
<sequence>MGVVLSQGTLFGQSQVNHALVSQAGINSGQSKGHYPVGNLCIVMGARPSLRYLRLLFLRWGAHMRVGIPLEPKATQVFWQATVWSGRNVPAEAKCLQYTGSLELGLFYAKFRTLARYYGWNDDDCLLALSVSVEGPALKEVRMVSVSRQSQGLGCTSGGKVIPSGRGVSTSGKGKRYRWSGRCFKKGMYEEVFRVLGCDYAKGAWQLPVEVNDVPVSAVVDTAAEITIVAQSIHDQMSPRPEIISSKDVSLAGGGETMMVGSLADVLVEIGGTHVRHHVYFAPLQVDMLLGIGFLHENDVDVNCSTGNLRVGASKVPMFKVATEPCLCLMLNTPCNDLLQSHVPLFFS</sequence>
<organism evidence="1 2">
    <name type="scientific">Magallana gigas</name>
    <name type="common">Pacific oyster</name>
    <name type="synonym">Crassostrea gigas</name>
    <dbReference type="NCBI Taxonomy" id="29159"/>
    <lineage>
        <taxon>Eukaryota</taxon>
        <taxon>Metazoa</taxon>
        <taxon>Spiralia</taxon>
        <taxon>Lophotrochozoa</taxon>
        <taxon>Mollusca</taxon>
        <taxon>Bivalvia</taxon>
        <taxon>Autobranchia</taxon>
        <taxon>Pteriomorphia</taxon>
        <taxon>Ostreida</taxon>
        <taxon>Ostreoidea</taxon>
        <taxon>Ostreidae</taxon>
        <taxon>Magallana</taxon>
    </lineage>
</organism>
<name>A0A8W8MJN8_MAGGI</name>
<dbReference type="AlphaFoldDB" id="A0A8W8MJN8"/>
<dbReference type="Proteomes" id="UP000005408">
    <property type="component" value="Unassembled WGS sequence"/>
</dbReference>
<accession>A0A8W8MJN8</accession>
<evidence type="ECO:0008006" key="3">
    <source>
        <dbReference type="Google" id="ProtNLM"/>
    </source>
</evidence>
<dbReference type="EnsemblMetazoa" id="G33707.1">
    <property type="protein sequence ID" value="G33707.1:cds"/>
    <property type="gene ID" value="G33707"/>
</dbReference>
<dbReference type="SUPFAM" id="SSF50630">
    <property type="entry name" value="Acid proteases"/>
    <property type="match status" value="1"/>
</dbReference>
<dbReference type="Gene3D" id="2.40.70.10">
    <property type="entry name" value="Acid Proteases"/>
    <property type="match status" value="1"/>
</dbReference>